<reference evidence="2 3" key="1">
    <citation type="submission" date="2019-06" db="EMBL/GenBank/DDBJ databases">
        <title>Tsukamurella conjunctivitidis sp. nov., Tsukamurella assacharolytica sp. nov. and Tsukamurella sputae sp. nov. isolated from patients with conjunctivitis, bacteraemia (lymphoma) and respiratory infection (sputum) in Hong Kong.</title>
        <authorList>
            <person name="Teng J.L.L."/>
            <person name="Lee H.H."/>
            <person name="Fong J.Y.H."/>
            <person name="Fok K.M.N."/>
            <person name="Lau S.K.P."/>
            <person name="Woo P.C.Y."/>
        </authorList>
    </citation>
    <scope>NUCLEOTIDE SEQUENCE [LARGE SCALE GENOMIC DNA]</scope>
    <source>
        <strain evidence="2 3">HKU71</strain>
    </source>
</reference>
<comment type="caution">
    <text evidence="2">The sequence shown here is derived from an EMBL/GenBank/DDBJ whole genome shotgun (WGS) entry which is preliminary data.</text>
</comment>
<sequence length="314" mass="36265">MAVENRVRADGGHLRSFRFTKNTAANDRCQHAVADAVLIGGRETAEHRWLKRYVLEAARELGYEAELERPLKSGLVADVWIDDAVSRRRVEVQRVRTDIPARTERDADVLWLLRETSRNNKDMNTYLFTNPCVRVSIFGAGRRPVHPWDDPDAAFEIRVFATVLRRTENPNSPRDFFETGEMPLRTFLREVWSGERRWVNDRTVYKFASWARDSDLEVRRAWVQARRERAAAAREAALEARRQAQRQLHEQRARSVAEIPRPPQPERPAEPSVSVPPAPHGAPPRVPVLHRPVEPPPVAPVSAWRRLIDWLRGR</sequence>
<proteinExistence type="predicted"/>
<dbReference type="RefSeq" id="WP_146559441.1">
    <property type="nucleotide sequence ID" value="NZ_VIGW01000001.1"/>
</dbReference>
<feature type="compositionally biased region" description="Basic and acidic residues" evidence="1">
    <location>
        <begin position="238"/>
        <end position="255"/>
    </location>
</feature>
<gene>
    <name evidence="2" type="ORF">FK529_03080</name>
</gene>
<evidence type="ECO:0000313" key="2">
    <source>
        <dbReference type="EMBL" id="TWS21583.1"/>
    </source>
</evidence>
<keyword evidence="3" id="KW-1185">Reference proteome</keyword>
<protein>
    <submittedName>
        <fullName evidence="2">Uncharacterized protein</fullName>
    </submittedName>
</protein>
<dbReference type="AlphaFoldDB" id="A0A5C5RGQ6"/>
<dbReference type="EMBL" id="VIGW01000001">
    <property type="protein sequence ID" value="TWS21583.1"/>
    <property type="molecule type" value="Genomic_DNA"/>
</dbReference>
<evidence type="ECO:0000313" key="3">
    <source>
        <dbReference type="Proteomes" id="UP000317291"/>
    </source>
</evidence>
<dbReference type="Proteomes" id="UP000317291">
    <property type="component" value="Unassembled WGS sequence"/>
</dbReference>
<feature type="region of interest" description="Disordered" evidence="1">
    <location>
        <begin position="238"/>
        <end position="296"/>
    </location>
</feature>
<accession>A0A5C5RGQ6</accession>
<dbReference type="OrthoDB" id="5145576at2"/>
<name>A0A5C5RGQ6_9ACTN</name>
<feature type="compositionally biased region" description="Pro residues" evidence="1">
    <location>
        <begin position="274"/>
        <end position="286"/>
    </location>
</feature>
<organism evidence="2 3">
    <name type="scientific">Tsukamurella asaccharolytica</name>
    <dbReference type="NCBI Taxonomy" id="2592067"/>
    <lineage>
        <taxon>Bacteria</taxon>
        <taxon>Bacillati</taxon>
        <taxon>Actinomycetota</taxon>
        <taxon>Actinomycetes</taxon>
        <taxon>Mycobacteriales</taxon>
        <taxon>Tsukamurellaceae</taxon>
        <taxon>Tsukamurella</taxon>
    </lineage>
</organism>
<evidence type="ECO:0000256" key="1">
    <source>
        <dbReference type="SAM" id="MobiDB-lite"/>
    </source>
</evidence>